<dbReference type="SUPFAM" id="SSF47413">
    <property type="entry name" value="lambda repressor-like DNA-binding domains"/>
    <property type="match status" value="1"/>
</dbReference>
<accession>W4EKN3</accession>
<dbReference type="GO" id="GO:0003677">
    <property type="term" value="F:DNA binding"/>
    <property type="evidence" value="ECO:0007669"/>
    <property type="project" value="InterPro"/>
</dbReference>
<evidence type="ECO:0000313" key="2">
    <source>
        <dbReference type="EMBL" id="ETT81125.1"/>
    </source>
</evidence>
<organism evidence="2 3">
    <name type="scientific">Viridibacillus arenosi FSL R5-213</name>
    <dbReference type="NCBI Taxonomy" id="1227360"/>
    <lineage>
        <taxon>Bacteria</taxon>
        <taxon>Bacillati</taxon>
        <taxon>Bacillota</taxon>
        <taxon>Bacilli</taxon>
        <taxon>Bacillales</taxon>
        <taxon>Caryophanaceae</taxon>
        <taxon>Viridibacillus</taxon>
    </lineage>
</organism>
<protein>
    <recommendedName>
        <fullName evidence="1">HTH cro/C1-type domain-containing protein</fullName>
    </recommendedName>
</protein>
<evidence type="ECO:0000313" key="3">
    <source>
        <dbReference type="Proteomes" id="UP000019062"/>
    </source>
</evidence>
<dbReference type="Proteomes" id="UP000019062">
    <property type="component" value="Unassembled WGS sequence"/>
</dbReference>
<dbReference type="CDD" id="cd00093">
    <property type="entry name" value="HTH_XRE"/>
    <property type="match status" value="1"/>
</dbReference>
<dbReference type="Gene3D" id="1.10.260.40">
    <property type="entry name" value="lambda repressor-like DNA-binding domains"/>
    <property type="match status" value="1"/>
</dbReference>
<feature type="domain" description="HTH cro/C1-type" evidence="1">
    <location>
        <begin position="7"/>
        <end position="41"/>
    </location>
</feature>
<dbReference type="InterPro" id="IPR010982">
    <property type="entry name" value="Lambda_DNA-bd_dom_sf"/>
</dbReference>
<dbReference type="AlphaFoldDB" id="W4EKN3"/>
<name>W4EKN3_9BACL</name>
<dbReference type="InterPro" id="IPR001387">
    <property type="entry name" value="Cro/C1-type_HTH"/>
</dbReference>
<proteinExistence type="predicted"/>
<keyword evidence="3" id="KW-1185">Reference proteome</keyword>
<dbReference type="PROSITE" id="PS50943">
    <property type="entry name" value="HTH_CROC1"/>
    <property type="match status" value="1"/>
</dbReference>
<sequence length="48" mass="5374">MEYNTKLSKSSISLLENGDVDPKLDSVIILTDYFGVKGQYSFGEVNEE</sequence>
<gene>
    <name evidence="2" type="ORF">C176_20504</name>
</gene>
<comment type="caution">
    <text evidence="2">The sequence shown here is derived from an EMBL/GenBank/DDBJ whole genome shotgun (WGS) entry which is preliminary data.</text>
</comment>
<dbReference type="EMBL" id="ASQA01000042">
    <property type="protein sequence ID" value="ETT81125.1"/>
    <property type="molecule type" value="Genomic_DNA"/>
</dbReference>
<evidence type="ECO:0000259" key="1">
    <source>
        <dbReference type="PROSITE" id="PS50943"/>
    </source>
</evidence>
<reference evidence="2 3" key="1">
    <citation type="journal article" date="2014" name="BMC Genomics">
        <title>Genomic comparison of sporeforming bacilli isolated from milk.</title>
        <authorList>
            <person name="Moreno Switt A.I."/>
            <person name="Andrus A.D."/>
            <person name="Ranieri M.L."/>
            <person name="Orsi R.H."/>
            <person name="Ivy R."/>
            <person name="den Bakker H.C."/>
            <person name="Martin N.H."/>
            <person name="Wiedmann M."/>
            <person name="Boor K.J."/>
        </authorList>
    </citation>
    <scope>NUCLEOTIDE SEQUENCE [LARGE SCALE GENOMIC DNA]</scope>
    <source>
        <strain evidence="2 3">FSL R5-213</strain>
    </source>
</reference>